<sequence length="330" mass="36180">MGCTASNFSYDTSDSSYGKGMPVRSTPHKRNFSSRVDCTASTLSTEHSSSSSNTSERYSSASTWSSCSTPPPPRSCSTPTKKKQVQQKRPAFLKLCRKDMPKALARLTLSDKQKQQQETSPPVQHKRITEHSIGYFTGSTDDLDSSCSSFSYNDLLLHTKDMSPSSDMSSTCKQSQSDSDSDSVTSSEHSGSLPVSNLKMEILMMRENVQLMPKTSSPFCTRRDLSSCSSEVSYVNIAPPSDTYCLWRQYLQDAPAYSFGNVTAIPEAIAGQFSPDDHPAYTELQNFECVSAPKRYRVHPKKGKHTAPSVPLAAVVPVCGVTRAIISTEL</sequence>
<dbReference type="RefSeq" id="XP_011214877.4">
    <property type="nucleotide sequence ID" value="XM_011216575.4"/>
</dbReference>
<dbReference type="OrthoDB" id="8025940at2759"/>
<dbReference type="KEGG" id="bdr:105234277"/>
<evidence type="ECO:0000313" key="3">
    <source>
        <dbReference type="RefSeq" id="XP_011214877.4"/>
    </source>
</evidence>
<feature type="region of interest" description="Disordered" evidence="1">
    <location>
        <begin position="162"/>
        <end position="192"/>
    </location>
</feature>
<gene>
    <name evidence="3" type="primary">LOC105234277</name>
</gene>
<dbReference type="GeneID" id="105234277"/>
<evidence type="ECO:0000313" key="2">
    <source>
        <dbReference type="Proteomes" id="UP001652620"/>
    </source>
</evidence>
<keyword evidence="2" id="KW-1185">Reference proteome</keyword>
<feature type="region of interest" description="Disordered" evidence="1">
    <location>
        <begin position="1"/>
        <end position="90"/>
    </location>
</feature>
<accession>A0A6I9VSB8</accession>
<organism evidence="2 3">
    <name type="scientific">Bactrocera dorsalis</name>
    <name type="common">Oriental fruit fly</name>
    <name type="synonym">Dacus dorsalis</name>
    <dbReference type="NCBI Taxonomy" id="27457"/>
    <lineage>
        <taxon>Eukaryota</taxon>
        <taxon>Metazoa</taxon>
        <taxon>Ecdysozoa</taxon>
        <taxon>Arthropoda</taxon>
        <taxon>Hexapoda</taxon>
        <taxon>Insecta</taxon>
        <taxon>Pterygota</taxon>
        <taxon>Neoptera</taxon>
        <taxon>Endopterygota</taxon>
        <taxon>Diptera</taxon>
        <taxon>Brachycera</taxon>
        <taxon>Muscomorpha</taxon>
        <taxon>Tephritoidea</taxon>
        <taxon>Tephritidae</taxon>
        <taxon>Bactrocera</taxon>
        <taxon>Bactrocera</taxon>
    </lineage>
</organism>
<dbReference type="Proteomes" id="UP001652620">
    <property type="component" value="Chromosome 4"/>
</dbReference>
<proteinExistence type="predicted"/>
<feature type="compositionally biased region" description="Low complexity" evidence="1">
    <location>
        <begin position="169"/>
        <end position="192"/>
    </location>
</feature>
<feature type="compositionally biased region" description="Polar residues" evidence="1">
    <location>
        <begin position="1"/>
        <end position="16"/>
    </location>
</feature>
<protein>
    <submittedName>
        <fullName evidence="3">Uncharacterized protein LOC105234277</fullName>
    </submittedName>
</protein>
<dbReference type="InParanoid" id="A0A6I9VSB8"/>
<feature type="compositionally biased region" description="Low complexity" evidence="1">
    <location>
        <begin position="39"/>
        <end position="68"/>
    </location>
</feature>
<dbReference type="AlphaFoldDB" id="A0A6I9VSB8"/>
<evidence type="ECO:0000256" key="1">
    <source>
        <dbReference type="SAM" id="MobiDB-lite"/>
    </source>
</evidence>
<name>A0A6I9VSB8_BACDO</name>
<reference evidence="3" key="1">
    <citation type="submission" date="2025-08" db="UniProtKB">
        <authorList>
            <consortium name="RefSeq"/>
        </authorList>
    </citation>
    <scope>IDENTIFICATION</scope>
    <source>
        <tissue evidence="3">Adult</tissue>
    </source>
</reference>
<feature type="region of interest" description="Disordered" evidence="1">
    <location>
        <begin position="108"/>
        <end position="129"/>
    </location>
</feature>